<organism evidence="3">
    <name type="scientific">Hypocrea jecorina (strain QM6a)</name>
    <name type="common">Trichoderma reesei</name>
    <dbReference type="NCBI Taxonomy" id="431241"/>
    <lineage>
        <taxon>Eukaryota</taxon>
        <taxon>Fungi</taxon>
        <taxon>Dikarya</taxon>
        <taxon>Ascomycota</taxon>
        <taxon>Pezizomycotina</taxon>
        <taxon>Sordariomycetes</taxon>
        <taxon>Hypocreomycetidae</taxon>
        <taxon>Hypocreales</taxon>
        <taxon>Hypocreaceae</taxon>
        <taxon>Trichoderma</taxon>
    </lineage>
</organism>
<dbReference type="Proteomes" id="UP000008984">
    <property type="component" value="Unassembled WGS sequence"/>
</dbReference>
<evidence type="ECO:0000313" key="3">
    <source>
        <dbReference type="Proteomes" id="UP000008984"/>
    </source>
</evidence>
<keyword evidence="3" id="KW-1185">Reference proteome</keyword>
<sequence length="228" mass="25069">MSLSKRKREAFSLLLKNGGEDMKSGEVTIRQARCRETACATGVQGRARHLPAPSVPLDARHGVLVSPRRSQRLFDTYRGQTSTTGPPEADIHLRGTLADRSGTRCGVQGPSFLPPPPNADDPFRCTRSDWKPYLTFFDFWATEESDRLHSASSPNPSPQSPSSKTSHPRRLGDDFSSSVELEAYISKPSLYDLHHEAMVDAILRGDMDPSICCSYGQCKGDVVVSVGY</sequence>
<feature type="region of interest" description="Disordered" evidence="1">
    <location>
        <begin position="147"/>
        <end position="172"/>
    </location>
</feature>
<dbReference type="VEuPathDB" id="FungiDB:TRIREDRAFT_109031"/>
<dbReference type="HOGENOM" id="CLU_1214912_0_0_1"/>
<gene>
    <name evidence="2" type="ORF">TRIREDRAFT_109031</name>
</gene>
<proteinExistence type="predicted"/>
<dbReference type="GeneID" id="18481796"/>
<reference evidence="2 3" key="1">
    <citation type="journal article" date="2008" name="Nat. Biotechnol.">
        <title>Genome sequencing and analysis of the biomass-degrading fungus Trichoderma reesei (syn. Hypocrea jecorina).</title>
        <authorList>
            <person name="Martinez D."/>
            <person name="Berka R.M."/>
            <person name="Henrissat B."/>
            <person name="Saloheimo M."/>
            <person name="Arvas M."/>
            <person name="Baker S.E."/>
            <person name="Chapman J."/>
            <person name="Chertkov O."/>
            <person name="Coutinho P.M."/>
            <person name="Cullen D."/>
            <person name="Danchin E.G."/>
            <person name="Grigoriev I.V."/>
            <person name="Harris P."/>
            <person name="Jackson M."/>
            <person name="Kubicek C.P."/>
            <person name="Han C.S."/>
            <person name="Ho I."/>
            <person name="Larrondo L.F."/>
            <person name="de Leon A.L."/>
            <person name="Magnuson J.K."/>
            <person name="Merino S."/>
            <person name="Misra M."/>
            <person name="Nelson B."/>
            <person name="Putnam N."/>
            <person name="Robbertse B."/>
            <person name="Salamov A.A."/>
            <person name="Schmoll M."/>
            <person name="Terry A."/>
            <person name="Thayer N."/>
            <person name="Westerholm-Parvinen A."/>
            <person name="Schoch C.L."/>
            <person name="Yao J."/>
            <person name="Barabote R."/>
            <person name="Nelson M.A."/>
            <person name="Detter C."/>
            <person name="Bruce D."/>
            <person name="Kuske C.R."/>
            <person name="Xie G."/>
            <person name="Richardson P."/>
            <person name="Rokhsar D.S."/>
            <person name="Lucas S.M."/>
            <person name="Rubin E.M."/>
            <person name="Dunn-Coleman N."/>
            <person name="Ward M."/>
            <person name="Brettin T.S."/>
        </authorList>
    </citation>
    <scope>NUCLEOTIDE SEQUENCE [LARGE SCALE GENOMIC DNA]</scope>
    <source>
        <strain evidence="2 3">QM6a</strain>
    </source>
</reference>
<dbReference type="eggNOG" id="ENOG502RNF1">
    <property type="taxonomic scope" value="Eukaryota"/>
</dbReference>
<feature type="compositionally biased region" description="Low complexity" evidence="1">
    <location>
        <begin position="150"/>
        <end position="165"/>
    </location>
</feature>
<protein>
    <submittedName>
        <fullName evidence="2">Predicted protein</fullName>
    </submittedName>
</protein>
<evidence type="ECO:0000256" key="1">
    <source>
        <dbReference type="SAM" id="MobiDB-lite"/>
    </source>
</evidence>
<dbReference type="AlphaFoldDB" id="G0RNN7"/>
<dbReference type="OrthoDB" id="4863639at2759"/>
<dbReference type="KEGG" id="tre:TRIREDRAFT_109031"/>
<dbReference type="RefSeq" id="XP_006966873.1">
    <property type="nucleotide sequence ID" value="XM_006966811.1"/>
</dbReference>
<evidence type="ECO:0000313" key="2">
    <source>
        <dbReference type="EMBL" id="EGR47305.1"/>
    </source>
</evidence>
<name>G0RNN7_HYPJQ</name>
<accession>G0RNN7</accession>
<dbReference type="EMBL" id="GL985069">
    <property type="protein sequence ID" value="EGR47305.1"/>
    <property type="molecule type" value="Genomic_DNA"/>
</dbReference>